<dbReference type="Proteomes" id="UP001208017">
    <property type="component" value="Unassembled WGS sequence"/>
</dbReference>
<dbReference type="Gene3D" id="1.10.10.10">
    <property type="entry name" value="Winged helix-like DNA-binding domain superfamily/Winged helix DNA-binding domain"/>
    <property type="match status" value="1"/>
</dbReference>
<gene>
    <name evidence="4" type="ORF">OS242_07095</name>
</gene>
<dbReference type="SUPFAM" id="SSF88946">
    <property type="entry name" value="Sigma2 domain of RNA polymerase sigma factors"/>
    <property type="match status" value="1"/>
</dbReference>
<dbReference type="NCBIfam" id="TIGR02957">
    <property type="entry name" value="SigX4"/>
    <property type="match status" value="1"/>
</dbReference>
<dbReference type="PANTHER" id="PTHR30173:SF36">
    <property type="entry name" value="ECF RNA POLYMERASE SIGMA FACTOR SIGJ"/>
    <property type="match status" value="1"/>
</dbReference>
<dbReference type="InterPro" id="IPR013325">
    <property type="entry name" value="RNA_pol_sigma_r2"/>
</dbReference>
<dbReference type="InterPro" id="IPR052704">
    <property type="entry name" value="ECF_Sigma-70_Domain"/>
</dbReference>
<dbReference type="InterPro" id="IPR032710">
    <property type="entry name" value="NTF2-like_dom_sf"/>
</dbReference>
<comment type="subunit">
    <text evidence="1">Interacts transiently with the RNA polymerase catalytic core formed by RpoA, RpoB, RpoC and RpoZ (2 alpha, 1 beta, 1 beta' and 1 omega subunit) to form the RNA polymerase holoenzyme that can initiate transcription.</text>
</comment>
<dbReference type="Pfam" id="PF04542">
    <property type="entry name" value="Sigma70_r2"/>
    <property type="match status" value="1"/>
</dbReference>
<organism evidence="4 5">
    <name type="scientific">Tumebacillus lacus</name>
    <dbReference type="NCBI Taxonomy" id="2995335"/>
    <lineage>
        <taxon>Bacteria</taxon>
        <taxon>Bacillati</taxon>
        <taxon>Bacillota</taxon>
        <taxon>Bacilli</taxon>
        <taxon>Bacillales</taxon>
        <taxon>Alicyclobacillaceae</taxon>
        <taxon>Tumebacillus</taxon>
    </lineage>
</organism>
<comment type="caution">
    <text evidence="4">The sequence shown here is derived from an EMBL/GenBank/DDBJ whole genome shotgun (WGS) entry which is preliminary data.</text>
</comment>
<keyword evidence="5" id="KW-1185">Reference proteome</keyword>
<feature type="domain" description="RNA polymerase sigma factor 70 region 4 type 2" evidence="3">
    <location>
        <begin position="116"/>
        <end position="165"/>
    </location>
</feature>
<dbReference type="InterPro" id="IPR036388">
    <property type="entry name" value="WH-like_DNA-bd_sf"/>
</dbReference>
<dbReference type="PANTHER" id="PTHR30173">
    <property type="entry name" value="SIGMA 19 FACTOR"/>
    <property type="match status" value="1"/>
</dbReference>
<evidence type="ECO:0000313" key="5">
    <source>
        <dbReference type="Proteomes" id="UP001208017"/>
    </source>
</evidence>
<reference evidence="4 5" key="1">
    <citation type="submission" date="2022-11" db="EMBL/GenBank/DDBJ databases">
        <title>Study of microbial diversity in lake waters.</title>
        <authorList>
            <person name="Zhang J."/>
        </authorList>
    </citation>
    <scope>NUCLEOTIDE SEQUENCE [LARGE SCALE GENOMIC DNA]</scope>
    <source>
        <strain evidence="4 5">DT12</strain>
    </source>
</reference>
<dbReference type="Gene3D" id="3.10.450.50">
    <property type="match status" value="1"/>
</dbReference>
<dbReference type="InterPro" id="IPR014284">
    <property type="entry name" value="RNA_pol_sigma-70_dom"/>
</dbReference>
<dbReference type="InterPro" id="IPR013249">
    <property type="entry name" value="RNA_pol_sigma70_r4_t2"/>
</dbReference>
<protein>
    <submittedName>
        <fullName evidence="4">RNA polymerase sigma-70 factor</fullName>
    </submittedName>
</protein>
<dbReference type="InterPro" id="IPR014303">
    <property type="entry name" value="RNA_pol_sigma-70_ECF"/>
</dbReference>
<proteinExistence type="predicted"/>
<accession>A0ABT3X180</accession>
<sequence>MIPIDTQELYTEYRPLLFSIAYRMLGSVMDAEDMIQDTFLALERVDGGRVDSMKSYLCKMMTNRCLDHLKSARKQREVYIGPWLPEPLLTEGTVGSSGGDPLETVMTHDHLSIACLTLIERLSPSERAVFVLREALGFDYEEIADTVGKTPAACRKILSRVRQKLGPDLPQAAPDYERHRDLLTRFVTAIGSGDHEALLSLLAADVTLYSDGGGRVLAAIRPVHSPAHVAAFLFGIARTQGAEGYEIRFADVNGAPGLLFAKEGQTDTVFSLAERDGQIVGVYIVRNPDKLSHL</sequence>
<evidence type="ECO:0000259" key="3">
    <source>
        <dbReference type="Pfam" id="PF08281"/>
    </source>
</evidence>
<dbReference type="NCBIfam" id="NF007214">
    <property type="entry name" value="PRK09636.1"/>
    <property type="match status" value="1"/>
</dbReference>
<feature type="domain" description="RNA polymerase sigma-70 region 2" evidence="2">
    <location>
        <begin position="9"/>
        <end position="74"/>
    </location>
</feature>
<dbReference type="NCBIfam" id="TIGR02937">
    <property type="entry name" value="sigma70-ECF"/>
    <property type="match status" value="1"/>
</dbReference>
<name>A0ABT3X180_9BACL</name>
<evidence type="ECO:0000259" key="2">
    <source>
        <dbReference type="Pfam" id="PF04542"/>
    </source>
</evidence>
<dbReference type="InterPro" id="IPR007627">
    <property type="entry name" value="RNA_pol_sigma70_r2"/>
</dbReference>
<evidence type="ECO:0000256" key="1">
    <source>
        <dbReference type="ARBA" id="ARBA00011344"/>
    </source>
</evidence>
<dbReference type="SUPFAM" id="SSF88659">
    <property type="entry name" value="Sigma3 and sigma4 domains of RNA polymerase sigma factors"/>
    <property type="match status" value="1"/>
</dbReference>
<dbReference type="EMBL" id="JAPMLT010000002">
    <property type="protein sequence ID" value="MCX7569727.1"/>
    <property type="molecule type" value="Genomic_DNA"/>
</dbReference>
<dbReference type="SUPFAM" id="SSF54427">
    <property type="entry name" value="NTF2-like"/>
    <property type="match status" value="1"/>
</dbReference>
<dbReference type="Gene3D" id="1.10.1740.10">
    <property type="match status" value="1"/>
</dbReference>
<evidence type="ECO:0000313" key="4">
    <source>
        <dbReference type="EMBL" id="MCX7569727.1"/>
    </source>
</evidence>
<dbReference type="RefSeq" id="WP_267150956.1">
    <property type="nucleotide sequence ID" value="NZ_JAPMLT010000002.1"/>
</dbReference>
<dbReference type="Pfam" id="PF08281">
    <property type="entry name" value="Sigma70_r4_2"/>
    <property type="match status" value="1"/>
</dbReference>
<dbReference type="InterPro" id="IPR013324">
    <property type="entry name" value="RNA_pol_sigma_r3/r4-like"/>
</dbReference>